<protein>
    <submittedName>
        <fullName evidence="1">Uncharacterized protein</fullName>
    </submittedName>
</protein>
<keyword evidence="2" id="KW-1185">Reference proteome</keyword>
<dbReference type="STRING" id="658429.L8G5I3"/>
<dbReference type="AlphaFoldDB" id="L8G5I3"/>
<dbReference type="EMBL" id="GL573202">
    <property type="protein sequence ID" value="ELR07216.1"/>
    <property type="molecule type" value="Genomic_DNA"/>
</dbReference>
<gene>
    <name evidence="1" type="ORF">GMDG_02443</name>
</gene>
<evidence type="ECO:0000313" key="2">
    <source>
        <dbReference type="Proteomes" id="UP000011064"/>
    </source>
</evidence>
<dbReference type="PANTHER" id="PTHR31240:SF0">
    <property type="entry name" value="MATERNAL EFFECT EMBRYO ARREST 18"/>
    <property type="match status" value="1"/>
</dbReference>
<evidence type="ECO:0000313" key="1">
    <source>
        <dbReference type="EMBL" id="ELR07216.1"/>
    </source>
</evidence>
<reference evidence="2" key="1">
    <citation type="submission" date="2010-09" db="EMBL/GenBank/DDBJ databases">
        <title>The genome sequence of Geomyces destructans 20631-21.</title>
        <authorList>
            <consortium name="The Broad Institute Genome Sequencing Platform"/>
            <person name="Cuomo C.A."/>
            <person name="Blehert D.S."/>
            <person name="Lorch J.M."/>
            <person name="Young S.K."/>
            <person name="Zeng Q."/>
            <person name="Gargeya S."/>
            <person name="Fitzgerald M."/>
            <person name="Haas B."/>
            <person name="Abouelleil A."/>
            <person name="Alvarado L."/>
            <person name="Arachchi H.M."/>
            <person name="Berlin A."/>
            <person name="Brown A."/>
            <person name="Chapman S.B."/>
            <person name="Chen Z."/>
            <person name="Dunbar C."/>
            <person name="Freedman E."/>
            <person name="Gearin G."/>
            <person name="Gellesch M."/>
            <person name="Goldberg J."/>
            <person name="Griggs A."/>
            <person name="Gujja S."/>
            <person name="Heiman D."/>
            <person name="Howarth C."/>
            <person name="Larson L."/>
            <person name="Lui A."/>
            <person name="MacDonald P.J.P."/>
            <person name="Montmayeur A."/>
            <person name="Murphy C."/>
            <person name="Neiman D."/>
            <person name="Pearson M."/>
            <person name="Priest M."/>
            <person name="Roberts A."/>
            <person name="Saif S."/>
            <person name="Shea T."/>
            <person name="Shenoy N."/>
            <person name="Sisk P."/>
            <person name="Stolte C."/>
            <person name="Sykes S."/>
            <person name="Wortman J."/>
            <person name="Nusbaum C."/>
            <person name="Birren B."/>
        </authorList>
    </citation>
    <scope>NUCLEOTIDE SEQUENCE [LARGE SCALE GENOMIC DNA]</scope>
    <source>
        <strain evidence="2">ATCC MYA-4855 / 20631-21</strain>
    </source>
</reference>
<dbReference type="GO" id="GO:0043743">
    <property type="term" value="F:LPPG:FO 2-phospho-L-lactate transferase activity"/>
    <property type="evidence" value="ECO:0007669"/>
    <property type="project" value="InterPro"/>
</dbReference>
<dbReference type="PANTHER" id="PTHR31240">
    <property type="entry name" value="MATERNAL EFFECT EMBRYO ARREST 18"/>
    <property type="match status" value="1"/>
</dbReference>
<dbReference type="CDD" id="cd07187">
    <property type="entry name" value="YvcK_like"/>
    <property type="match status" value="1"/>
</dbReference>
<dbReference type="Pfam" id="PF01933">
    <property type="entry name" value="CofD"/>
    <property type="match status" value="1"/>
</dbReference>
<dbReference type="InterPro" id="IPR038136">
    <property type="entry name" value="CofD-like_dom_sf"/>
</dbReference>
<organism evidence="1 2">
    <name type="scientific">Pseudogymnoascus destructans (strain ATCC MYA-4855 / 20631-21)</name>
    <name type="common">Bat white-nose syndrome fungus</name>
    <name type="synonym">Geomyces destructans</name>
    <dbReference type="NCBI Taxonomy" id="658429"/>
    <lineage>
        <taxon>Eukaryota</taxon>
        <taxon>Fungi</taxon>
        <taxon>Dikarya</taxon>
        <taxon>Ascomycota</taxon>
        <taxon>Pezizomycotina</taxon>
        <taxon>Leotiomycetes</taxon>
        <taxon>Thelebolales</taxon>
        <taxon>Thelebolaceae</taxon>
        <taxon>Pseudogymnoascus</taxon>
    </lineage>
</organism>
<proteinExistence type="predicted"/>
<dbReference type="InterPro" id="IPR002882">
    <property type="entry name" value="CofD"/>
</dbReference>
<dbReference type="Gene3D" id="3.40.50.10680">
    <property type="entry name" value="CofD-like domains"/>
    <property type="match status" value="1"/>
</dbReference>
<name>L8G5I3_PSED2</name>
<dbReference type="Proteomes" id="UP000011064">
    <property type="component" value="Unassembled WGS sequence"/>
</dbReference>
<accession>L8G5I3</accession>
<dbReference type="SUPFAM" id="SSF142338">
    <property type="entry name" value="CofD-like"/>
    <property type="match status" value="1"/>
</dbReference>
<dbReference type="InParanoid" id="L8G5I3"/>
<dbReference type="FunCoup" id="L8G5I3">
    <property type="interactions" value="52"/>
</dbReference>
<dbReference type="HOGENOM" id="CLU_019029_3_0_1"/>
<sequence>MKRNNIVVFSGGSAANTLVDVFGNVAREKGCTLSYIIPISDNGGSSSELIRVLGGPGIGDVRSRLVRLIPEDVAGNDPEKAAMKTFFNHRLAASTPEAARAEWLDIVEARHELWTSISSEKEELIRSFLNTTNLEIVKRARPSSFFNFQSAAVGNLFLTGARLFTGSFESAIYLLGSITGVPSNVSVIPAINSNFSHHICAGLRDGTSIVGQNSISHPSALPNNLPGGEDEIDGPMSPTTFQRKTFEELIMHDSVEDANLPGSLPTLRKQYIDFHKSDTEDLPSRIRRIWYINPYGQEIRPSPNRKALAALGNSQAVIYSIGSLYTSIIPCLILKDVGDAIAAPGIKSKILILNGSIDRETGPASNPYCARDFICAISNACGTSRGDLRVDAANMNKYVTHVIHLEGEGTPKVDKEELKSLGIETYRVYGRKNPEGGMLYDGKALTQALESILGREDKGVVRRNTLQH</sequence>
<dbReference type="VEuPathDB" id="FungiDB:GMDG_02443"/>
<dbReference type="OrthoDB" id="10267139at2759"/>